<proteinExistence type="predicted"/>
<comment type="caution">
    <text evidence="1">The sequence shown here is derived from an EMBL/GenBank/DDBJ whole genome shotgun (WGS) entry which is preliminary data.</text>
</comment>
<dbReference type="Proteomes" id="UP000326687">
    <property type="component" value="Unassembled WGS sequence"/>
</dbReference>
<evidence type="ECO:0000313" key="2">
    <source>
        <dbReference type="Proteomes" id="UP000326687"/>
    </source>
</evidence>
<evidence type="ECO:0000313" key="1">
    <source>
        <dbReference type="EMBL" id="KAB0300882.1"/>
    </source>
</evidence>
<sequence>MLKNKDLSIEAITMALTKVENANKIELSTLKGYVEQQPAQAILNFQALNDAESIDDKLKKIMSDMPHLSSEAHHVLETAILLQ</sequence>
<protein>
    <submittedName>
        <fullName evidence="1">Uncharacterized protein</fullName>
    </submittedName>
</protein>
<reference evidence="1 2" key="1">
    <citation type="submission" date="2019-09" db="EMBL/GenBank/DDBJ databases">
        <title>Vibrio Fortis S7-72.</title>
        <authorList>
            <person name="Das S.K."/>
        </authorList>
    </citation>
    <scope>NUCLEOTIDE SEQUENCE [LARGE SCALE GENOMIC DNA]</scope>
    <source>
        <strain evidence="1 2">S7-72</strain>
    </source>
</reference>
<dbReference type="EMBL" id="VXDD01000003">
    <property type="protein sequence ID" value="KAB0300882.1"/>
    <property type="molecule type" value="Genomic_DNA"/>
</dbReference>
<dbReference type="RefSeq" id="WP_150896568.1">
    <property type="nucleotide sequence ID" value="NZ_VXDD01000003.1"/>
</dbReference>
<organism evidence="1 2">
    <name type="scientific">Vibrio fortis</name>
    <dbReference type="NCBI Taxonomy" id="212667"/>
    <lineage>
        <taxon>Bacteria</taxon>
        <taxon>Pseudomonadati</taxon>
        <taxon>Pseudomonadota</taxon>
        <taxon>Gammaproteobacteria</taxon>
        <taxon>Vibrionales</taxon>
        <taxon>Vibrionaceae</taxon>
        <taxon>Vibrio</taxon>
    </lineage>
</organism>
<dbReference type="AlphaFoldDB" id="A0A5N3S3I1"/>
<name>A0A5N3S3I1_9VIBR</name>
<accession>A0A5N3S3I1</accession>
<gene>
    <name evidence="1" type="ORF">F2Z80_17460</name>
</gene>